<feature type="transmembrane region" description="Helical" evidence="2">
    <location>
        <begin position="470"/>
        <end position="493"/>
    </location>
</feature>
<dbReference type="AlphaFoldDB" id="A0A560BBX0"/>
<reference evidence="3 4" key="1">
    <citation type="submission" date="2019-06" db="EMBL/GenBank/DDBJ databases">
        <title>Genomic Encyclopedia of Type Strains, Phase IV (KMG-V): Genome sequencing to study the core and pangenomes of soil and plant-associated prokaryotes.</title>
        <authorList>
            <person name="Whitman W."/>
        </authorList>
    </citation>
    <scope>NUCLEOTIDE SEQUENCE [LARGE SCALE GENOMIC DNA]</scope>
    <source>
        <strain evidence="3 4">BR 11796</strain>
    </source>
</reference>
<organism evidence="3 4">
    <name type="scientific">Azospirillum brasilense</name>
    <dbReference type="NCBI Taxonomy" id="192"/>
    <lineage>
        <taxon>Bacteria</taxon>
        <taxon>Pseudomonadati</taxon>
        <taxon>Pseudomonadota</taxon>
        <taxon>Alphaproteobacteria</taxon>
        <taxon>Rhodospirillales</taxon>
        <taxon>Azospirillaceae</taxon>
        <taxon>Azospirillum</taxon>
    </lineage>
</organism>
<evidence type="ECO:0000256" key="2">
    <source>
        <dbReference type="SAM" id="Phobius"/>
    </source>
</evidence>
<evidence type="ECO:0000313" key="4">
    <source>
        <dbReference type="Proteomes" id="UP000316083"/>
    </source>
</evidence>
<dbReference type="PANTHER" id="PTHR34219">
    <property type="entry name" value="IRON-REGULATED INNER MEMBRANE PROTEIN-RELATED"/>
    <property type="match status" value="1"/>
</dbReference>
<name>A0A560BBX0_AZOBR</name>
<sequence>MNGSFRLSMTWLHNWGGLVVGWLLFCVFLTGTTAYARFEITRWMQPERIEAADSPNAAAAAIASLWREAPQARRWLITMPDERRTATQVYVYNPPGIQPAFRKLWLEPDDGRPVQARATFGGDFLYYFHFDLRVPGLVGRYLIGAAGVALLVALITGFVIHRRVFWDFFTFRPGRSRTRLWMDVHNALGIIVLPYHALITVTGLVPLMLLYMPWGLQAAFGDRPAAFNTAVYAEPPPPPAAGRAAPLTAIEPLLAEAARRWDGGRPGWIIIDNPGDAAATILVKRTDSDRVVITPEAILFDGVTGAVRTVWHGTGGAAATRAGAYGLHMMRFADTPLRLAMILCGLAGTAMIGTGQVYWIIKRRKREAAPSFGLRLADGANLAVMVGLPIAIAAYFWANRLLPAGLAGRETFEALAFFAAWFLTALHPALRGVQRAWGEQLSAAALLWTALPLMNALTSEAHLGVTLARGLWGVAGIDLTALATGALFGLLAWRRVRGTATRSTAQKPAPALRNAEWRDDAPRSPLRRRLPSR</sequence>
<dbReference type="Proteomes" id="UP000316083">
    <property type="component" value="Unassembled WGS sequence"/>
</dbReference>
<feature type="transmembrane region" description="Helical" evidence="2">
    <location>
        <begin position="141"/>
        <end position="165"/>
    </location>
</feature>
<evidence type="ECO:0000256" key="1">
    <source>
        <dbReference type="SAM" id="MobiDB-lite"/>
    </source>
</evidence>
<dbReference type="EMBL" id="VITF01000004">
    <property type="protein sequence ID" value="TWA70150.1"/>
    <property type="molecule type" value="Genomic_DNA"/>
</dbReference>
<dbReference type="InterPro" id="IPR005625">
    <property type="entry name" value="PepSY-ass_TM"/>
</dbReference>
<dbReference type="RefSeq" id="WP_247883153.1">
    <property type="nucleotide sequence ID" value="NZ_VITF01000004.1"/>
</dbReference>
<comment type="caution">
    <text evidence="3">The sequence shown here is derived from an EMBL/GenBank/DDBJ whole genome shotgun (WGS) entry which is preliminary data.</text>
</comment>
<dbReference type="Pfam" id="PF03929">
    <property type="entry name" value="PepSY_TM"/>
    <property type="match status" value="1"/>
</dbReference>
<feature type="region of interest" description="Disordered" evidence="1">
    <location>
        <begin position="502"/>
        <end position="533"/>
    </location>
</feature>
<keyword evidence="2" id="KW-1133">Transmembrane helix</keyword>
<feature type="transmembrane region" description="Helical" evidence="2">
    <location>
        <begin position="339"/>
        <end position="361"/>
    </location>
</feature>
<dbReference type="PANTHER" id="PTHR34219:SF4">
    <property type="entry name" value="PEPSY DOMAIN-CONTAINING PROTEIN"/>
    <property type="match status" value="1"/>
</dbReference>
<proteinExistence type="predicted"/>
<feature type="transmembrane region" description="Helical" evidence="2">
    <location>
        <begin position="186"/>
        <end position="212"/>
    </location>
</feature>
<protein>
    <submittedName>
        <fullName evidence="3">Putative iron-regulated membrane protein</fullName>
    </submittedName>
</protein>
<accession>A0A560BBX0</accession>
<keyword evidence="2" id="KW-0812">Transmembrane</keyword>
<evidence type="ECO:0000313" key="3">
    <source>
        <dbReference type="EMBL" id="TWA70150.1"/>
    </source>
</evidence>
<feature type="transmembrane region" description="Helical" evidence="2">
    <location>
        <begin position="411"/>
        <end position="429"/>
    </location>
</feature>
<keyword evidence="2" id="KW-0472">Membrane</keyword>
<feature type="transmembrane region" description="Helical" evidence="2">
    <location>
        <begin position="382"/>
        <end position="399"/>
    </location>
</feature>
<gene>
    <name evidence="3" type="ORF">FBZ82_104310</name>
</gene>